<reference evidence="2" key="1">
    <citation type="submission" date="2021-01" db="EMBL/GenBank/DDBJ databases">
        <authorList>
            <consortium name="Genoscope - CEA"/>
            <person name="William W."/>
        </authorList>
    </citation>
    <scope>NUCLEOTIDE SEQUENCE</scope>
</reference>
<name>A0A8S1VT08_PAROT</name>
<dbReference type="AlphaFoldDB" id="A0A8S1VT08"/>
<comment type="caution">
    <text evidence="2">The sequence shown here is derived from an EMBL/GenBank/DDBJ whole genome shotgun (WGS) entry which is preliminary data.</text>
</comment>
<protein>
    <submittedName>
        <fullName evidence="2">Uncharacterized protein</fullName>
    </submittedName>
</protein>
<organism evidence="2 3">
    <name type="scientific">Paramecium octaurelia</name>
    <dbReference type="NCBI Taxonomy" id="43137"/>
    <lineage>
        <taxon>Eukaryota</taxon>
        <taxon>Sar</taxon>
        <taxon>Alveolata</taxon>
        <taxon>Ciliophora</taxon>
        <taxon>Intramacronucleata</taxon>
        <taxon>Oligohymenophorea</taxon>
        <taxon>Peniculida</taxon>
        <taxon>Parameciidae</taxon>
        <taxon>Paramecium</taxon>
    </lineage>
</organism>
<dbReference type="EMBL" id="CAJJDP010000071">
    <property type="protein sequence ID" value="CAD8178912.1"/>
    <property type="molecule type" value="Genomic_DNA"/>
</dbReference>
<gene>
    <name evidence="1" type="ORF">POCTA_138.1.T0720008</name>
    <name evidence="2" type="ORF">POCTA_138.1.T0720009</name>
</gene>
<evidence type="ECO:0000313" key="3">
    <source>
        <dbReference type="Proteomes" id="UP000683925"/>
    </source>
</evidence>
<sequence>MLDQQISNIKLNQQIELLIFWCSHLQFSQNIIQQQQNFRYKRICTSFFAAACLFLTQRNQLKLFQNDFGELEEKFSFEEVGGDKELLGKIKQQNKGKLIKDIKEIHNQQNKQGQYHIKEEFINQQLQFQYYYDNQNY</sequence>
<keyword evidence="3" id="KW-1185">Reference proteome</keyword>
<evidence type="ECO:0000313" key="1">
    <source>
        <dbReference type="EMBL" id="CAD8178910.1"/>
    </source>
</evidence>
<dbReference type="Proteomes" id="UP000683925">
    <property type="component" value="Unassembled WGS sequence"/>
</dbReference>
<evidence type="ECO:0000313" key="2">
    <source>
        <dbReference type="EMBL" id="CAD8178912.1"/>
    </source>
</evidence>
<proteinExistence type="predicted"/>
<dbReference type="EMBL" id="CAJJDP010000071">
    <property type="protein sequence ID" value="CAD8178910.1"/>
    <property type="molecule type" value="Genomic_DNA"/>
</dbReference>
<accession>A0A8S1VT08</accession>